<evidence type="ECO:0000313" key="1">
    <source>
        <dbReference type="EMBL" id="QRD00784.1"/>
    </source>
</evidence>
<dbReference type="Proteomes" id="UP000663193">
    <property type="component" value="Chromosome 11"/>
</dbReference>
<dbReference type="VEuPathDB" id="FungiDB:JI435_438610"/>
<gene>
    <name evidence="1" type="ORF">JI435_438610</name>
</gene>
<proteinExistence type="predicted"/>
<sequence length="109" mass="13026">MNENVQFLFSLLQEEGSKPLNIDLIDIIGKLNDPKIKEAVTAKRLKDLEVLLRFRLCRRAPYVNWREQNYQYEVSSTLVDLKDTEENRQYLWLYDVLIDIKVLSWSILH</sequence>
<protein>
    <submittedName>
        <fullName evidence="1">Uncharacterized protein</fullName>
    </submittedName>
</protein>
<keyword evidence="2" id="KW-1185">Reference proteome</keyword>
<evidence type="ECO:0000313" key="2">
    <source>
        <dbReference type="Proteomes" id="UP000663193"/>
    </source>
</evidence>
<accession>A0A7U2I3V1</accession>
<dbReference type="AlphaFoldDB" id="A0A7U2I3V1"/>
<reference evidence="2" key="1">
    <citation type="journal article" date="2021" name="BMC Genomics">
        <title>Chromosome-level genome assembly and manually-curated proteome of model necrotroph Parastagonospora nodorum Sn15 reveals a genome-wide trove of candidate effector homologs, and redundancy of virulence-related functions within an accessory chromosome.</title>
        <authorList>
            <person name="Bertazzoni S."/>
            <person name="Jones D.A.B."/>
            <person name="Phan H.T."/>
            <person name="Tan K.-C."/>
            <person name="Hane J.K."/>
        </authorList>
    </citation>
    <scope>NUCLEOTIDE SEQUENCE [LARGE SCALE GENOMIC DNA]</scope>
    <source>
        <strain evidence="2">SN15 / ATCC MYA-4574 / FGSC 10173)</strain>
    </source>
</reference>
<organism evidence="1 2">
    <name type="scientific">Phaeosphaeria nodorum (strain SN15 / ATCC MYA-4574 / FGSC 10173)</name>
    <name type="common">Glume blotch fungus</name>
    <name type="synonym">Parastagonospora nodorum</name>
    <dbReference type="NCBI Taxonomy" id="321614"/>
    <lineage>
        <taxon>Eukaryota</taxon>
        <taxon>Fungi</taxon>
        <taxon>Dikarya</taxon>
        <taxon>Ascomycota</taxon>
        <taxon>Pezizomycotina</taxon>
        <taxon>Dothideomycetes</taxon>
        <taxon>Pleosporomycetidae</taxon>
        <taxon>Pleosporales</taxon>
        <taxon>Pleosporineae</taxon>
        <taxon>Phaeosphaeriaceae</taxon>
        <taxon>Parastagonospora</taxon>
    </lineage>
</organism>
<name>A0A7U2I3V1_PHANO</name>
<dbReference type="EMBL" id="CP069033">
    <property type="protein sequence ID" value="QRD00784.1"/>
    <property type="molecule type" value="Genomic_DNA"/>
</dbReference>